<organism evidence="11 12">
    <name type="scientific">Opisthorchis felineus</name>
    <dbReference type="NCBI Taxonomy" id="147828"/>
    <lineage>
        <taxon>Eukaryota</taxon>
        <taxon>Metazoa</taxon>
        <taxon>Spiralia</taxon>
        <taxon>Lophotrochozoa</taxon>
        <taxon>Platyhelminthes</taxon>
        <taxon>Trematoda</taxon>
        <taxon>Digenea</taxon>
        <taxon>Opisthorchiida</taxon>
        <taxon>Opisthorchiata</taxon>
        <taxon>Opisthorchiidae</taxon>
        <taxon>Opisthorchis</taxon>
    </lineage>
</organism>
<reference evidence="11 12" key="1">
    <citation type="journal article" date="2019" name="BMC Genomics">
        <title>New insights from Opisthorchis felineus genome: update on genomics of the epidemiologically important liver flukes.</title>
        <authorList>
            <person name="Ershov N.I."/>
            <person name="Mordvinov V.A."/>
            <person name="Prokhortchouk E.B."/>
            <person name="Pakharukova M.Y."/>
            <person name="Gunbin K.V."/>
            <person name="Ustyantsev K."/>
            <person name="Genaev M.A."/>
            <person name="Blinov A.G."/>
            <person name="Mazur A."/>
            <person name="Boulygina E."/>
            <person name="Tsygankova S."/>
            <person name="Khrameeva E."/>
            <person name="Chekanov N."/>
            <person name="Fan G."/>
            <person name="Xiao A."/>
            <person name="Zhang H."/>
            <person name="Xu X."/>
            <person name="Yang H."/>
            <person name="Solovyev V."/>
            <person name="Lee S.M."/>
            <person name="Liu X."/>
            <person name="Afonnikov D.A."/>
            <person name="Skryabin K.G."/>
        </authorList>
    </citation>
    <scope>NUCLEOTIDE SEQUENCE [LARGE SCALE GENOMIC DNA]</scope>
    <source>
        <strain evidence="11">AK-0245</strain>
        <tissue evidence="11">Whole organism</tissue>
    </source>
</reference>
<dbReference type="Gene3D" id="3.40.50.300">
    <property type="entry name" value="P-loop containing nucleotide triphosphate hydrolases"/>
    <property type="match status" value="2"/>
</dbReference>
<evidence type="ECO:0000313" key="11">
    <source>
        <dbReference type="EMBL" id="TGZ76073.1"/>
    </source>
</evidence>
<dbReference type="InterPro" id="IPR011545">
    <property type="entry name" value="DEAD/DEAH_box_helicase_dom"/>
</dbReference>
<dbReference type="SMART" id="SM00490">
    <property type="entry name" value="HELICc"/>
    <property type="match status" value="1"/>
</dbReference>
<dbReference type="OrthoDB" id="2320933at2759"/>
<dbReference type="SMART" id="SM00487">
    <property type="entry name" value="DEXDc"/>
    <property type="match status" value="1"/>
</dbReference>
<dbReference type="InterPro" id="IPR019760">
    <property type="entry name" value="DNA-dir_DNA_pol_A_CS"/>
</dbReference>
<evidence type="ECO:0000256" key="2">
    <source>
        <dbReference type="ARBA" id="ARBA00022679"/>
    </source>
</evidence>
<evidence type="ECO:0000256" key="3">
    <source>
        <dbReference type="ARBA" id="ARBA00022695"/>
    </source>
</evidence>
<dbReference type="InterPro" id="IPR002298">
    <property type="entry name" value="DNA_polymerase_A"/>
</dbReference>
<dbReference type="InterPro" id="IPR046931">
    <property type="entry name" value="HTH_61"/>
</dbReference>
<comment type="caution">
    <text evidence="11">The sequence shown here is derived from an EMBL/GenBank/DDBJ whole genome shotgun (WGS) entry which is preliminary data.</text>
</comment>
<dbReference type="Proteomes" id="UP000308267">
    <property type="component" value="Unassembled WGS sequence"/>
</dbReference>
<evidence type="ECO:0000256" key="8">
    <source>
        <dbReference type="SAM" id="MobiDB-lite"/>
    </source>
</evidence>
<dbReference type="PROSITE" id="PS51194">
    <property type="entry name" value="HELICASE_CTER"/>
    <property type="match status" value="1"/>
</dbReference>
<keyword evidence="6" id="KW-0239">DNA-directed DNA polymerase</keyword>
<evidence type="ECO:0000256" key="1">
    <source>
        <dbReference type="ARBA" id="ARBA00012417"/>
    </source>
</evidence>
<dbReference type="SUPFAM" id="SSF56672">
    <property type="entry name" value="DNA/RNA polymerases"/>
    <property type="match status" value="1"/>
</dbReference>
<dbReference type="FunFam" id="3.40.50.300:FF:000968">
    <property type="entry name" value="Helicase and polymerase-containing protein TEBICHI"/>
    <property type="match status" value="1"/>
</dbReference>
<protein>
    <recommendedName>
        <fullName evidence="1">DNA-directed DNA polymerase</fullName>
        <ecNumber evidence="1">2.7.7.7</ecNumber>
    </recommendedName>
</protein>
<dbReference type="PANTHER" id="PTHR10133:SF62">
    <property type="entry name" value="DNA POLYMERASE THETA"/>
    <property type="match status" value="1"/>
</dbReference>
<dbReference type="Gene3D" id="1.20.1060.10">
    <property type="entry name" value="Taq DNA Polymerase, Chain T, domain 4"/>
    <property type="match status" value="1"/>
</dbReference>
<dbReference type="EMBL" id="SJOL01000002">
    <property type="protein sequence ID" value="TGZ76073.1"/>
    <property type="molecule type" value="Genomic_DNA"/>
</dbReference>
<dbReference type="PROSITE" id="PS00447">
    <property type="entry name" value="DNA_POLYMERASE_A"/>
    <property type="match status" value="1"/>
</dbReference>
<dbReference type="InterPro" id="IPR027417">
    <property type="entry name" value="P-loop_NTPase"/>
</dbReference>
<dbReference type="InterPro" id="IPR001650">
    <property type="entry name" value="Helicase_C-like"/>
</dbReference>
<dbReference type="Gene3D" id="1.10.150.20">
    <property type="entry name" value="5' to 3' exonuclease, C-terminal subdomain"/>
    <property type="match status" value="1"/>
</dbReference>
<dbReference type="Gene3D" id="1.10.3380.20">
    <property type="match status" value="1"/>
</dbReference>
<gene>
    <name evidence="11" type="ORF">CRM22_000012</name>
</gene>
<dbReference type="CDD" id="cd08638">
    <property type="entry name" value="DNA_pol_A_theta"/>
    <property type="match status" value="1"/>
</dbReference>
<dbReference type="InterPro" id="IPR001098">
    <property type="entry name" value="DNA-dir_DNA_pol_A_palm_dom"/>
</dbReference>
<evidence type="ECO:0000256" key="6">
    <source>
        <dbReference type="ARBA" id="ARBA00022932"/>
    </source>
</evidence>
<dbReference type="Pfam" id="PF00476">
    <property type="entry name" value="DNA_pol_A"/>
    <property type="match status" value="1"/>
</dbReference>
<dbReference type="SUPFAM" id="SSF158702">
    <property type="entry name" value="Sec63 N-terminal domain-like"/>
    <property type="match status" value="1"/>
</dbReference>
<feature type="domain" description="Helicase C-terminal" evidence="10">
    <location>
        <begin position="303"/>
        <end position="554"/>
    </location>
</feature>
<keyword evidence="4" id="KW-0547">Nucleotide-binding</keyword>
<dbReference type="STRING" id="147828.A0A4S2MH63"/>
<keyword evidence="5" id="KW-0067">ATP-binding</keyword>
<feature type="region of interest" description="Disordered" evidence="8">
    <location>
        <begin position="991"/>
        <end position="1013"/>
    </location>
</feature>
<dbReference type="SMART" id="SM00482">
    <property type="entry name" value="POLAc"/>
    <property type="match status" value="1"/>
</dbReference>
<dbReference type="PANTHER" id="PTHR10133">
    <property type="entry name" value="DNA POLYMERASE I"/>
    <property type="match status" value="1"/>
</dbReference>
<dbReference type="Pfam" id="PF21099">
    <property type="entry name" value="POLQ_helical"/>
    <property type="match status" value="1"/>
</dbReference>
<dbReference type="EC" id="2.7.7.7" evidence="1"/>
<feature type="compositionally biased region" description="Polar residues" evidence="8">
    <location>
        <begin position="1066"/>
        <end position="1076"/>
    </location>
</feature>
<dbReference type="InterPro" id="IPR014001">
    <property type="entry name" value="Helicase_ATP-bd"/>
</dbReference>
<dbReference type="GO" id="GO:0003887">
    <property type="term" value="F:DNA-directed DNA polymerase activity"/>
    <property type="evidence" value="ECO:0007669"/>
    <property type="project" value="UniProtKB-KW"/>
</dbReference>
<accession>A0A4S2MH63</accession>
<proteinExistence type="predicted"/>
<dbReference type="InterPro" id="IPR043502">
    <property type="entry name" value="DNA/RNA_pol_sf"/>
</dbReference>
<dbReference type="GO" id="GO:0003677">
    <property type="term" value="F:DNA binding"/>
    <property type="evidence" value="ECO:0007669"/>
    <property type="project" value="InterPro"/>
</dbReference>
<feature type="compositionally biased region" description="Polar residues" evidence="8">
    <location>
        <begin position="991"/>
        <end position="1002"/>
    </location>
</feature>
<keyword evidence="2" id="KW-0808">Transferase</keyword>
<evidence type="ECO:0000256" key="7">
    <source>
        <dbReference type="ARBA" id="ARBA00049244"/>
    </source>
</evidence>
<evidence type="ECO:0000259" key="10">
    <source>
        <dbReference type="PROSITE" id="PS51194"/>
    </source>
</evidence>
<feature type="region of interest" description="Disordered" evidence="8">
    <location>
        <begin position="1056"/>
        <end position="1076"/>
    </location>
</feature>
<dbReference type="CDD" id="cd18026">
    <property type="entry name" value="DEXHc_POLQ-like"/>
    <property type="match status" value="1"/>
</dbReference>
<feature type="domain" description="Helicase ATP-binding" evidence="9">
    <location>
        <begin position="45"/>
        <end position="242"/>
    </location>
</feature>
<keyword evidence="3" id="KW-0548">Nucleotidyltransferase</keyword>
<dbReference type="GO" id="GO:0005524">
    <property type="term" value="F:ATP binding"/>
    <property type="evidence" value="ECO:0007669"/>
    <property type="project" value="UniProtKB-KW"/>
</dbReference>
<comment type="catalytic activity">
    <reaction evidence="7">
        <text>DNA(n) + a 2'-deoxyribonucleoside 5'-triphosphate = DNA(n+1) + diphosphate</text>
        <dbReference type="Rhea" id="RHEA:22508"/>
        <dbReference type="Rhea" id="RHEA-COMP:17339"/>
        <dbReference type="Rhea" id="RHEA-COMP:17340"/>
        <dbReference type="ChEBI" id="CHEBI:33019"/>
        <dbReference type="ChEBI" id="CHEBI:61560"/>
        <dbReference type="ChEBI" id="CHEBI:173112"/>
        <dbReference type="EC" id="2.7.7.7"/>
    </reaction>
</comment>
<name>A0A4S2MH63_OPIFE</name>
<dbReference type="Gene3D" id="3.30.70.370">
    <property type="match status" value="1"/>
</dbReference>
<dbReference type="SUPFAM" id="SSF52540">
    <property type="entry name" value="P-loop containing nucleoside triphosphate hydrolases"/>
    <property type="match status" value="1"/>
</dbReference>
<evidence type="ECO:0000313" key="12">
    <source>
        <dbReference type="Proteomes" id="UP000308267"/>
    </source>
</evidence>
<evidence type="ECO:0000259" key="9">
    <source>
        <dbReference type="PROSITE" id="PS51192"/>
    </source>
</evidence>
<evidence type="ECO:0000256" key="4">
    <source>
        <dbReference type="ARBA" id="ARBA00022741"/>
    </source>
</evidence>
<sequence>MELRPGPFVDASDNALFVPPTVFSVYADLGINSVFSWQGDCLRIPGVLDGTRNLVYSAPTSAGKTLVAEVILMKHVLETTTKALVILPFVSVSREKLFYLQKLFTGLGVRVGGFMAGQSPPGGLSTVNAAVCTIEKANSMVNRLVEEGRLGELGLVIVDELHLIGDAHRGYLLELLLTKLLVHSRRVRQESQVDSSLLPSQSSLATQSSRKFKGVQIVGMSATLPNLRLLGDWLDAAVYTTTFRPVPLTEFVFSRDSRTSVNHAYLVAQSDSPQSHHALRSGSNVGSERLQPVSTPLLDSQLSAEAHLTSVDEDGVFSLCLDTLLTGHGVLVFCPTKQWCEQLADSMAKHIFTITQSYFLAKEDENTRLPQTAGKGDITMTKPGEFESIGFRLAARLDRSGLMGCVERLRQCPAGLDPSLARCLGYAVAFHHAGLTVEEREVVENGFRSGIIRILVATSTLSSGVNLPARRVIIRTPLFHGQILDYLCYKQMAGRAGRQGVDTSGQSILLCKPRDLPRVRQLISAGMPAVHSCLMDAFGGSAESTFKRALLEVIANGFIANVAEARHYLSSTLMAKALSTATLQEESSPARHPRRRSLRLSQPKGVTNSVEASEVSLEEPQKLSKSPWRQDPTLSKADRILNLCLFQLCDHDLIVINRCANTDCTQCHTAKSSNHLKTQVILNCYQLKPTALGRAVLSSSLGPTHGLVVFEELDKAQRSLALDTDLHLIYLLTPVYLDVGAGLDWFRYLEHYQSLSPADRRVADLIGIEERFITRCAAGASVSSKTNTGQGASASNSERVALHRRFYTALTLYRLVCEDGLGTVAEQFGVNRGLLQSLQQQASTYAGMVTIFCNRLGWIHLERLLAGFQSRLFYGVAEELVDLVRLLPLVNAQRARALYAGGYTSVSAVANAKPRDLSRLLQRAIPFQRGELSAPGAPQRQTIMLDDGRYVDEEEAAPLIVQKAQDLLRQDLAVVYGTHIVMLPATNEIRSSSQSSVCTNETDAPPDQLQCPSSDAVMRTSLATNPEKHSPSPPFIPDEPTEKPVLSLRRALSELSVPEAKRRRSSPTGHSEVSSQIPFERQIEPRFIGLSPTPKQPLTDSTRAVDIAAQQIADPTFISQDESFVLTTQLVAIVDSRSSSSVDIPFTVSQPVCDQLDSHIPVSRINQPDIEMNDTLTLSMLDNALDLGNVSLRQSVSKTSDEVTLLSAVGTDNHSEKPLCSTSTEDSLRFPSCIPTVHHESEISSLADCGIPDSQTLSPYCSRILENAVLPTAVTCLNDVLQSTSETLFNIVEVTRTEPLWHTFLSDFIEWIRRFDKCSSHLSSIAIQPCWMTGSPDSSILPTASLPCTWLSGPAGHPSMGGGVDLNSNKHPLALTLTGLAVSSQLLLPNTVFWIELDSVGDPQKVQRALCLDGLRSIFTHLAQSRMMLVAWDAKWWFRIARDLLGFGHLSVFDPATAGWLRDPDQGRPLLSSEVLRLNPNTQELIEQLKLAGVNTEPPTQFSDWSDLAPADSKEPSSICPPNRMVVPCELSALSRHINLAATHCYLLAQWTDPDLFCMTEVPEILLQLELPCQALLARVESTGFVLDLDLLRGCRDDLIRHTQLLERVAHRLAGESFNLESPKEISKVLFARLHLPHLTDPTDHVAAKKRSRVALLTGGRFQSRGPIYPRVTNALLTRLSGLHPLPSVIIHWRHISCLLMKTFGGLMAACEIHADRFVVDQKTITPGRISPTYDVYTATGRIVSCFPNIQAVPKDIVIDYTQIHTRSPPSVSNFCPAANSVTVTAEDAAKHCVWPDPLAKMLSELPNDRLIIRPRRAFQACSGGILVSADFCQLELRLLAHFSRDADLLKLLSIDGSVDGTDSCLPPPPEHDAFRKLAAHWLRLSSTHDVSGNQRKQAKQICYALIYGMGVQGLASQLNVPEATAQRLMDSFMYAYPGIQRFISDTIQSAHRLGYVSTLRGRVRLLPALGEKESGSSYVPPQLTVPLLVRSGPLQTQQCYSTAKAERQAVNTIIQGSAAEIAKAAMLEVDEVLTSNDWHDNCRLVLHEHDELVYEIVPASLGPVLGAVIRHTLARTSQTHGLSVPLPVKLTAGRNWSELEEVLWSKS</sequence>
<dbReference type="InterPro" id="IPR048960">
    <property type="entry name" value="POLQ-like_helical"/>
</dbReference>
<dbReference type="CDD" id="cd18795">
    <property type="entry name" value="SF2_C_Ski2"/>
    <property type="match status" value="1"/>
</dbReference>
<dbReference type="Pfam" id="PF20470">
    <property type="entry name" value="HTH_61"/>
    <property type="match status" value="1"/>
</dbReference>
<dbReference type="Pfam" id="PF00271">
    <property type="entry name" value="Helicase_C"/>
    <property type="match status" value="1"/>
</dbReference>
<dbReference type="PROSITE" id="PS51192">
    <property type="entry name" value="HELICASE_ATP_BIND_1"/>
    <property type="match status" value="1"/>
</dbReference>
<dbReference type="Pfam" id="PF00270">
    <property type="entry name" value="DEAD"/>
    <property type="match status" value="1"/>
</dbReference>
<dbReference type="GO" id="GO:0097681">
    <property type="term" value="P:double-strand break repair via alternative nonhomologous end joining"/>
    <property type="evidence" value="ECO:0007669"/>
    <property type="project" value="TreeGrafter"/>
</dbReference>
<evidence type="ECO:0000256" key="5">
    <source>
        <dbReference type="ARBA" id="ARBA00022840"/>
    </source>
</evidence>
<feature type="region of interest" description="Disordered" evidence="8">
    <location>
        <begin position="583"/>
        <end position="630"/>
    </location>
</feature>
<keyword evidence="12" id="KW-1185">Reference proteome</keyword>
<dbReference type="GO" id="GO:0006261">
    <property type="term" value="P:DNA-templated DNA replication"/>
    <property type="evidence" value="ECO:0007669"/>
    <property type="project" value="InterPro"/>
</dbReference>